<accession>A0AAV9Y3G2</accession>
<keyword evidence="4" id="KW-1185">Reference proteome</keyword>
<evidence type="ECO:0000256" key="1">
    <source>
        <dbReference type="SAM" id="MobiDB-lite"/>
    </source>
</evidence>
<feature type="region of interest" description="Disordered" evidence="1">
    <location>
        <begin position="575"/>
        <end position="607"/>
    </location>
</feature>
<feature type="chain" id="PRO_5043362222" evidence="2">
    <location>
        <begin position="27"/>
        <end position="784"/>
    </location>
</feature>
<evidence type="ECO:0000313" key="3">
    <source>
        <dbReference type="EMBL" id="KAK6589531.1"/>
    </source>
</evidence>
<name>A0AAV9Y3G2_9CRYT</name>
<proteinExistence type="predicted"/>
<feature type="signal peptide" evidence="2">
    <location>
        <begin position="1"/>
        <end position="26"/>
    </location>
</feature>
<evidence type="ECO:0000313" key="4">
    <source>
        <dbReference type="Proteomes" id="UP001311799"/>
    </source>
</evidence>
<dbReference type="EMBL" id="JAWDEY010000012">
    <property type="protein sequence ID" value="KAK6589531.1"/>
    <property type="molecule type" value="Genomic_DNA"/>
</dbReference>
<evidence type="ECO:0000256" key="2">
    <source>
        <dbReference type="SAM" id="SignalP"/>
    </source>
</evidence>
<reference evidence="3 4" key="1">
    <citation type="submission" date="2023-10" db="EMBL/GenBank/DDBJ databases">
        <title>Comparative genomics analysis reveals potential genetic determinants of host preference in Cryptosporidium xiaoi.</title>
        <authorList>
            <person name="Xiao L."/>
            <person name="Li J."/>
        </authorList>
    </citation>
    <scope>NUCLEOTIDE SEQUENCE [LARGE SCALE GENOMIC DNA]</scope>
    <source>
        <strain evidence="3 4">52996</strain>
    </source>
</reference>
<organism evidence="3 4">
    <name type="scientific">Cryptosporidium xiaoi</name>
    <dbReference type="NCBI Taxonomy" id="659607"/>
    <lineage>
        <taxon>Eukaryota</taxon>
        <taxon>Sar</taxon>
        <taxon>Alveolata</taxon>
        <taxon>Apicomplexa</taxon>
        <taxon>Conoidasida</taxon>
        <taxon>Coccidia</taxon>
        <taxon>Eucoccidiorida</taxon>
        <taxon>Eimeriorina</taxon>
        <taxon>Cryptosporidiidae</taxon>
        <taxon>Cryptosporidium</taxon>
    </lineage>
</organism>
<dbReference type="AlphaFoldDB" id="A0AAV9Y3G2"/>
<comment type="caution">
    <text evidence="3">The sequence shown here is derived from an EMBL/GenBank/DDBJ whole genome shotgun (WGS) entry which is preliminary data.</text>
</comment>
<gene>
    <name evidence="3" type="ORF">RS030_203140</name>
</gene>
<sequence length="784" mass="86417">MFSMRSGIIFSLSSICYLIFLSGVNAITTEEIWFSLRQLTSATGSAECRKLITDINGNPPDIVLRSAKNKNEIFDICLASLSKIVDECGQPSFQAGYTFFESGGSSMKLVGGTKSVSRSDIKKTLTRFCQVVAKNLEHKLTPGMGQPPYPTVPYPTMGFQFPTGPSLPSVPTLPPSGPVSPHSEEWKKLVASALLGTASKYVSRIPTVPYPLFTVGKNDEEKKVNCLKALRNMVENSERTGEKRFLGDKIVYTVTSLTENNIQLREELIIVANRDDPILVKEMIKKFCDDSYGGKPVTEKHAEWVKIHRASLSSSVVQNLPSEPPIFYEFDEVTGLGLMEACNKVIKQLVSTARSREQRISPGKYPVSVSIAGSYISSDGFRNDYGIRINCKGQGTEQELAEAVAKFCRGIYKRPSGGEKGKDKQRLLDALYSHIQKSTLFASPFRGFPVQPPYFLNRDSYFVKLDSNGDTTLENKIQVCTKFLIDCSQKSEKSEVIDIKYGFSGSYQPTYDGVLKGQHLKMHVEWGPPVGKAALEFPMLDLRNFPGYTLEKVAKDFCSKVMSTFTFSIKTTTPPYSPGPYQHPSPSPPPPPPPPPPPSPPPVLPPIPSMPMPIPSIPSPIQTPYPVSQYKYTGRRPPIGYPQSLSEKLYVQAQVTQATITHSNDIWSRLCQHSNFGLGSDKIRGLSGSRPASFIAPGPKAALEHACYNLFANIYSFASSYRLSSDESTLEVTRNMFDGSTQGQATPGMINLIFYLSQAPKNLPYGGSVSALIELFCRSFVDSL</sequence>
<keyword evidence="2" id="KW-0732">Signal</keyword>
<protein>
    <submittedName>
        <fullName evidence="3">Uncharacterized protein</fullName>
    </submittedName>
</protein>
<dbReference type="Proteomes" id="UP001311799">
    <property type="component" value="Unassembled WGS sequence"/>
</dbReference>